<dbReference type="Proteomes" id="UP001361239">
    <property type="component" value="Unassembled WGS sequence"/>
</dbReference>
<dbReference type="NCBIfam" id="NF004846">
    <property type="entry name" value="PRK06197.1"/>
    <property type="match status" value="1"/>
</dbReference>
<keyword evidence="3" id="KW-1185">Reference proteome</keyword>
<gene>
    <name evidence="2" type="ORF">WG901_02175</name>
</gene>
<dbReference type="Gene3D" id="3.40.50.720">
    <property type="entry name" value="NAD(P)-binding Rossmann-like Domain"/>
    <property type="match status" value="1"/>
</dbReference>
<sequence length="303" mass="31904">MSGFTAADVPDQTGRTIIVTGANTGLGYEAARVLAAKGARVLLACRDQAKAEAAMAQIRAEAPAADLAFLPLDQADLASVRRAADLAAQEPRIDVLLNNAGVMFPPLTRTKDGFELQFGVNHLGTFALTGLLLPKLAETPGARIVVTASLAHNRGKLQWDDLGAEKGYNRTARYSDSKLANMLHFAELDRRLRAAGSPVIAVGCHPGVAATELMRHAGPFQVFTPLFGLFLNTAEQGAWPALEAATAPGVQGGEYYGPQGLGEMRGRSGLARRTAAAKDPELARRLWDVSVAMTGIDPGLAPA</sequence>
<evidence type="ECO:0000313" key="3">
    <source>
        <dbReference type="Proteomes" id="UP001361239"/>
    </source>
</evidence>
<name>A0ABU8RRK9_9SPHN</name>
<comment type="caution">
    <text evidence="2">The sequence shown here is derived from an EMBL/GenBank/DDBJ whole genome shotgun (WGS) entry which is preliminary data.</text>
</comment>
<proteinExistence type="predicted"/>
<accession>A0ABU8RRK9</accession>
<dbReference type="PANTHER" id="PTHR43157">
    <property type="entry name" value="PHOSPHATIDYLINOSITOL-GLYCAN BIOSYNTHESIS CLASS F PROTEIN-RELATED"/>
    <property type="match status" value="1"/>
</dbReference>
<dbReference type="PRINTS" id="PR00081">
    <property type="entry name" value="GDHRDH"/>
</dbReference>
<dbReference type="RefSeq" id="WP_339585377.1">
    <property type="nucleotide sequence ID" value="NZ_JBBHJZ010000001.1"/>
</dbReference>
<dbReference type="CDD" id="cd05327">
    <property type="entry name" value="retinol-DH_like_SDR_c_like"/>
    <property type="match status" value="1"/>
</dbReference>
<organism evidence="2 3">
    <name type="scientific">Novosphingobium anseongense</name>
    <dbReference type="NCBI Taxonomy" id="3133436"/>
    <lineage>
        <taxon>Bacteria</taxon>
        <taxon>Pseudomonadati</taxon>
        <taxon>Pseudomonadota</taxon>
        <taxon>Alphaproteobacteria</taxon>
        <taxon>Sphingomonadales</taxon>
        <taxon>Sphingomonadaceae</taxon>
        <taxon>Novosphingobium</taxon>
    </lineage>
</organism>
<reference evidence="2 3" key="1">
    <citation type="submission" date="2024-03" db="EMBL/GenBank/DDBJ databases">
        <authorList>
            <person name="Jo J.-H."/>
        </authorList>
    </citation>
    <scope>NUCLEOTIDE SEQUENCE [LARGE SCALE GENOMIC DNA]</scope>
    <source>
        <strain evidence="2 3">PS1R-30</strain>
    </source>
</reference>
<dbReference type="SUPFAM" id="SSF51735">
    <property type="entry name" value="NAD(P)-binding Rossmann-fold domains"/>
    <property type="match status" value="1"/>
</dbReference>
<evidence type="ECO:0000313" key="2">
    <source>
        <dbReference type="EMBL" id="MEJ5975427.1"/>
    </source>
</evidence>
<dbReference type="InterPro" id="IPR036291">
    <property type="entry name" value="NAD(P)-bd_dom_sf"/>
</dbReference>
<dbReference type="InterPro" id="IPR002347">
    <property type="entry name" value="SDR_fam"/>
</dbReference>
<dbReference type="PANTHER" id="PTHR43157:SF31">
    <property type="entry name" value="PHOSPHATIDYLINOSITOL-GLYCAN BIOSYNTHESIS CLASS F PROTEIN"/>
    <property type="match status" value="1"/>
</dbReference>
<dbReference type="EMBL" id="JBBHJZ010000001">
    <property type="protein sequence ID" value="MEJ5975427.1"/>
    <property type="molecule type" value="Genomic_DNA"/>
</dbReference>
<protein>
    <submittedName>
        <fullName evidence="2">Oxidoreductase</fullName>
    </submittedName>
</protein>
<keyword evidence="1" id="KW-0560">Oxidoreductase</keyword>
<dbReference type="Pfam" id="PF00106">
    <property type="entry name" value="adh_short"/>
    <property type="match status" value="1"/>
</dbReference>
<evidence type="ECO:0000256" key="1">
    <source>
        <dbReference type="ARBA" id="ARBA00023002"/>
    </source>
</evidence>